<feature type="compositionally biased region" description="Basic and acidic residues" evidence="7">
    <location>
        <begin position="153"/>
        <end position="169"/>
    </location>
</feature>
<gene>
    <name evidence="9" type="ORF">SASPL_106902</name>
</gene>
<proteinExistence type="inferred from homology"/>
<feature type="transmembrane region" description="Helical" evidence="8">
    <location>
        <begin position="214"/>
        <end position="234"/>
    </location>
</feature>
<feature type="transmembrane region" description="Helical" evidence="8">
    <location>
        <begin position="352"/>
        <end position="372"/>
    </location>
</feature>
<keyword evidence="5 8" id="KW-0472">Membrane</keyword>
<dbReference type="Pfam" id="PF00854">
    <property type="entry name" value="PTR2"/>
    <property type="match status" value="1"/>
</dbReference>
<protein>
    <recommendedName>
        <fullName evidence="11">Solute carrier family 15 (Peptide/histidine transporter), member 3/4</fullName>
    </recommendedName>
</protein>
<feature type="transmembrane region" description="Helical" evidence="8">
    <location>
        <begin position="63"/>
        <end position="82"/>
    </location>
</feature>
<evidence type="ECO:0000256" key="4">
    <source>
        <dbReference type="ARBA" id="ARBA00022989"/>
    </source>
</evidence>
<feature type="region of interest" description="Disordered" evidence="7">
    <location>
        <begin position="541"/>
        <end position="613"/>
    </location>
</feature>
<sequence>MKLSQEFQQLCHDYVVFTKSMLFILGLIFSYKLVENSFLSVLITHLTDAWGENEKDLRKAAMVVNLQEATGSVSVVLFVYLADVHTGRFKMVAFATAFCIAGLLLNFASTRNEDDKEVKWGLFYLGLGLLTFAPAALSVTLEVFLEDQLRPKDTDQLRPTDADQHEDQRNQLQPTDADDQREDRRKRRTNFWWKLVSCVAAIFSMFGPSFNAQVLAGVMGVCFLVFLLGSNYYHHERKIENQFKDVGIVLARAYRNRNDEYPQGSFNNETQIPPRLWGLRWVDKAAIAHGTETGGCSDVQVEKVKRLIKMLPMWSCFLTLSLVAASGSTFFFEEASVIEDGGVINNDNKILILANVVRFTNFMGSVISNCIITKLRDRMKFNQQRMELVKIGMGMLCCVPCCIVAWRLASLRRNYYINVYWLTPQFILLGLMQGLSEDGLESFYESQASKSLLSFGPPFGELVMGIGKFMSMPCVLIFSMKSLGWFKKDIHASRLDKYYIFLAVLSLLNFVLYCFFGWWYRNDTFLARDEEMGEQSEVTITLGEGVEPRSAEGRHVSQRSLSRRFVSKGKESDRGEAGNATADSESSCGEVTADGEEAEGETHEDPLLGSLDKSTRNTTMNIYAVLLVVTLMTRLSSRAARKRSKSKHE</sequence>
<evidence type="ECO:0000256" key="6">
    <source>
        <dbReference type="ARBA" id="ARBA00044504"/>
    </source>
</evidence>
<keyword evidence="10" id="KW-1185">Reference proteome</keyword>
<evidence type="ECO:0000256" key="7">
    <source>
        <dbReference type="SAM" id="MobiDB-lite"/>
    </source>
</evidence>
<feature type="transmembrane region" description="Helical" evidence="8">
    <location>
        <begin position="620"/>
        <end position="637"/>
    </location>
</feature>
<comment type="caution">
    <text evidence="9">The sequence shown here is derived from an EMBL/GenBank/DDBJ whole genome shotgun (WGS) entry which is preliminary data.</text>
</comment>
<dbReference type="GO" id="GO:0022857">
    <property type="term" value="F:transmembrane transporter activity"/>
    <property type="evidence" value="ECO:0007669"/>
    <property type="project" value="InterPro"/>
</dbReference>
<dbReference type="Gene3D" id="1.20.1250.20">
    <property type="entry name" value="MFS general substrate transporter like domains"/>
    <property type="match status" value="1"/>
</dbReference>
<feature type="transmembrane region" description="Helical" evidence="8">
    <location>
        <begin position="388"/>
        <end position="409"/>
    </location>
</feature>
<accession>A0A8X9A586</accession>
<dbReference type="Proteomes" id="UP000298416">
    <property type="component" value="Unassembled WGS sequence"/>
</dbReference>
<dbReference type="GO" id="GO:0016020">
    <property type="term" value="C:membrane"/>
    <property type="evidence" value="ECO:0007669"/>
    <property type="project" value="UniProtKB-SubCell"/>
</dbReference>
<evidence type="ECO:0000256" key="5">
    <source>
        <dbReference type="ARBA" id="ARBA00023136"/>
    </source>
</evidence>
<evidence type="ECO:0000256" key="8">
    <source>
        <dbReference type="SAM" id="Phobius"/>
    </source>
</evidence>
<dbReference type="InterPro" id="IPR036259">
    <property type="entry name" value="MFS_trans_sf"/>
</dbReference>
<keyword evidence="4 8" id="KW-1133">Transmembrane helix</keyword>
<feature type="compositionally biased region" description="Basic and acidic residues" evidence="7">
    <location>
        <begin position="546"/>
        <end position="555"/>
    </location>
</feature>
<feature type="transmembrane region" description="Helical" evidence="8">
    <location>
        <begin position="498"/>
        <end position="520"/>
    </location>
</feature>
<reference evidence="9" key="2">
    <citation type="submission" date="2020-08" db="EMBL/GenBank/DDBJ databases">
        <title>Plant Genome Project.</title>
        <authorList>
            <person name="Zhang R.-G."/>
        </authorList>
    </citation>
    <scope>NUCLEOTIDE SEQUENCE</scope>
    <source>
        <strain evidence="9">Huo1</strain>
        <tissue evidence="9">Leaf</tissue>
    </source>
</reference>
<reference evidence="9" key="1">
    <citation type="submission" date="2018-01" db="EMBL/GenBank/DDBJ databases">
        <authorList>
            <person name="Mao J.F."/>
        </authorList>
    </citation>
    <scope>NUCLEOTIDE SEQUENCE</scope>
    <source>
        <strain evidence="9">Huo1</strain>
        <tissue evidence="9">Leaf</tissue>
    </source>
</reference>
<comment type="similarity">
    <text evidence="2">Belongs to the major facilitator superfamily. Proton-dependent oligopeptide transporter (POT/PTR) (TC 2.A.17) family.</text>
</comment>
<evidence type="ECO:0000256" key="3">
    <source>
        <dbReference type="ARBA" id="ARBA00022692"/>
    </source>
</evidence>
<evidence type="ECO:0000256" key="2">
    <source>
        <dbReference type="ARBA" id="ARBA00005982"/>
    </source>
</evidence>
<feature type="transmembrane region" description="Helical" evidence="8">
    <location>
        <begin position="311"/>
        <end position="332"/>
    </location>
</feature>
<evidence type="ECO:0000313" key="9">
    <source>
        <dbReference type="EMBL" id="KAG6428863.1"/>
    </source>
</evidence>
<dbReference type="InterPro" id="IPR000109">
    <property type="entry name" value="POT_fam"/>
</dbReference>
<dbReference type="AlphaFoldDB" id="A0A8X9A586"/>
<feature type="transmembrane region" description="Helical" evidence="8">
    <location>
        <begin position="89"/>
        <end position="109"/>
    </location>
</feature>
<dbReference type="EMBL" id="PNBA02000003">
    <property type="protein sequence ID" value="KAG6428863.1"/>
    <property type="molecule type" value="Genomic_DNA"/>
</dbReference>
<name>A0A8X9A586_SALSN</name>
<evidence type="ECO:0000313" key="10">
    <source>
        <dbReference type="Proteomes" id="UP000298416"/>
    </source>
</evidence>
<dbReference type="SUPFAM" id="SSF103473">
    <property type="entry name" value="MFS general substrate transporter"/>
    <property type="match status" value="1"/>
</dbReference>
<feature type="transmembrane region" description="Helical" evidence="8">
    <location>
        <begin position="191"/>
        <end position="208"/>
    </location>
</feature>
<comment type="similarity">
    <text evidence="6">Belongs to the major facilitator superfamily. Phosphate:H(+) symporter (TC 2.A.1.9) family.</text>
</comment>
<organism evidence="9">
    <name type="scientific">Salvia splendens</name>
    <name type="common">Scarlet sage</name>
    <dbReference type="NCBI Taxonomy" id="180675"/>
    <lineage>
        <taxon>Eukaryota</taxon>
        <taxon>Viridiplantae</taxon>
        <taxon>Streptophyta</taxon>
        <taxon>Embryophyta</taxon>
        <taxon>Tracheophyta</taxon>
        <taxon>Spermatophyta</taxon>
        <taxon>Magnoliopsida</taxon>
        <taxon>eudicotyledons</taxon>
        <taxon>Gunneridae</taxon>
        <taxon>Pentapetalae</taxon>
        <taxon>asterids</taxon>
        <taxon>lamiids</taxon>
        <taxon>Lamiales</taxon>
        <taxon>Lamiaceae</taxon>
        <taxon>Nepetoideae</taxon>
        <taxon>Mentheae</taxon>
        <taxon>Salviinae</taxon>
        <taxon>Salvia</taxon>
        <taxon>Salvia subgen. Calosphace</taxon>
        <taxon>core Calosphace</taxon>
    </lineage>
</organism>
<evidence type="ECO:0008006" key="11">
    <source>
        <dbReference type="Google" id="ProtNLM"/>
    </source>
</evidence>
<feature type="region of interest" description="Disordered" evidence="7">
    <location>
        <begin position="153"/>
        <end position="183"/>
    </location>
</feature>
<dbReference type="PANTHER" id="PTHR11654">
    <property type="entry name" value="OLIGOPEPTIDE TRANSPORTER-RELATED"/>
    <property type="match status" value="1"/>
</dbReference>
<comment type="subcellular location">
    <subcellularLocation>
        <location evidence="1">Membrane</location>
        <topology evidence="1">Multi-pass membrane protein</topology>
    </subcellularLocation>
</comment>
<feature type="transmembrane region" description="Helical" evidence="8">
    <location>
        <begin position="462"/>
        <end position="486"/>
    </location>
</feature>
<feature type="transmembrane region" description="Helical" evidence="8">
    <location>
        <begin position="21"/>
        <end position="43"/>
    </location>
</feature>
<evidence type="ECO:0000256" key="1">
    <source>
        <dbReference type="ARBA" id="ARBA00004141"/>
    </source>
</evidence>
<feature type="transmembrane region" description="Helical" evidence="8">
    <location>
        <begin position="121"/>
        <end position="145"/>
    </location>
</feature>
<keyword evidence="3 8" id="KW-0812">Transmembrane</keyword>